<sequence length="743" mass="83819">MPFSLLPLLLPLLLLLHGLDEVPRYSMRNVHISQDPFLVLHIDLHLRTRTRKYSMAVKLYTEALKQKPSLIAVLANRGAANLALGRFQEAATDCLTFIDDPNNHVCMPERICAAKALLGLGRSEQARIQFAIVSEEAKSSGLVWEKENIQDALKMAREGIKHVQDYDIEVKRAFGFLHGQRDKFYLPIVGRWRSWRKDNFEDQVPLREHSDNFRHSEGERKHRKVLSIVSEAFKCTQKLQALSIAPQAVEPIVLQAWALMIAGNITKILEFCGEKMFPVQDQTGSASTLPVASELWVVYSRALHLAGRLEEAKRILNSGIQSGAACQELCADGKIGPMSSPLTDRDRDRLVCGCPYMNIVLTHVRCIAEGKYARAVEELNRGLSIDPYNSLHCAQLLARRGEAYFAQGALHSAMKDANKVMRFLSGRETGSYILSDINKMPAWAGSYQILAEAALRMKNLEQAMQNITLALKICSHEQRAVLEPKYNEIKLQIEREEAARMKEFAGFRSEKTSDEAKDTKQESQGTPGQQGSKKPGATHSSYTDKKERDKWSSYRGANAADWTKARMEQEYNEAYRHFVKDQKTHGWGIPPKGFVPPQPKAKEEEKPRSHFGTWDWSDWKGWAHTDRPRAGPSSPPRQESGDSGAKRARTFSAAKPQSKGFYAVLGVDVQASSSDIKKTYMRLALQFHPDKYKGKDPKAAEERFKSITRAYEVLSDARSRKQHDEDIGVGDILDMSASFSFRR</sequence>
<dbReference type="PANTHER" id="PTHR44200:SF1">
    <property type="entry name" value="DNAJ HOMOLOG SUBFAMILY C MEMBER 7"/>
    <property type="match status" value="1"/>
</dbReference>
<feature type="compositionally biased region" description="Basic and acidic residues" evidence="1">
    <location>
        <begin position="617"/>
        <end position="629"/>
    </location>
</feature>
<dbReference type="AlphaFoldDB" id="L1IK91"/>
<dbReference type="InterPro" id="IPR052758">
    <property type="entry name" value="SRC_co-chaperone"/>
</dbReference>
<name>L1IK91_GUITC</name>
<dbReference type="SUPFAM" id="SSF46565">
    <property type="entry name" value="Chaperone J-domain"/>
    <property type="match status" value="1"/>
</dbReference>
<dbReference type="SUPFAM" id="SSF48452">
    <property type="entry name" value="TPR-like"/>
    <property type="match status" value="2"/>
</dbReference>
<dbReference type="KEGG" id="gtt:GUITHDRAFT_145889"/>
<dbReference type="eggNOG" id="KOG0714">
    <property type="taxonomic scope" value="Eukaryota"/>
</dbReference>
<dbReference type="PRINTS" id="PR00625">
    <property type="entry name" value="JDOMAIN"/>
</dbReference>
<dbReference type="InterPro" id="IPR011990">
    <property type="entry name" value="TPR-like_helical_dom_sf"/>
</dbReference>
<organism evidence="4">
    <name type="scientific">Guillardia theta (strain CCMP2712)</name>
    <name type="common">Cryptophyte</name>
    <dbReference type="NCBI Taxonomy" id="905079"/>
    <lineage>
        <taxon>Eukaryota</taxon>
        <taxon>Cryptophyceae</taxon>
        <taxon>Pyrenomonadales</taxon>
        <taxon>Geminigeraceae</taxon>
        <taxon>Guillardia</taxon>
    </lineage>
</organism>
<dbReference type="Pfam" id="PF00226">
    <property type="entry name" value="DnaJ"/>
    <property type="match status" value="1"/>
</dbReference>
<dbReference type="PANTHER" id="PTHR44200">
    <property type="entry name" value="DNAJ HOMOLOG SUBFAMILY C MEMBER 7"/>
    <property type="match status" value="1"/>
</dbReference>
<evidence type="ECO:0000259" key="3">
    <source>
        <dbReference type="PROSITE" id="PS50076"/>
    </source>
</evidence>
<evidence type="ECO:0000313" key="5">
    <source>
        <dbReference type="EnsemblProtists" id="EKX36324"/>
    </source>
</evidence>
<dbReference type="Gene3D" id="1.25.40.10">
    <property type="entry name" value="Tetratricopeptide repeat domain"/>
    <property type="match status" value="2"/>
</dbReference>
<evidence type="ECO:0000313" key="4">
    <source>
        <dbReference type="EMBL" id="EKX36324.1"/>
    </source>
</evidence>
<dbReference type="SMART" id="SM00271">
    <property type="entry name" value="DnaJ"/>
    <property type="match status" value="1"/>
</dbReference>
<feature type="chain" id="PRO_5008770115" description="J domain-containing protein" evidence="2">
    <location>
        <begin position="19"/>
        <end position="743"/>
    </location>
</feature>
<evidence type="ECO:0000256" key="2">
    <source>
        <dbReference type="SAM" id="SignalP"/>
    </source>
</evidence>
<dbReference type="InterPro" id="IPR001623">
    <property type="entry name" value="DnaJ_domain"/>
</dbReference>
<proteinExistence type="predicted"/>
<dbReference type="Proteomes" id="UP000011087">
    <property type="component" value="Unassembled WGS sequence"/>
</dbReference>
<accession>L1IK91</accession>
<evidence type="ECO:0000313" key="6">
    <source>
        <dbReference type="Proteomes" id="UP000011087"/>
    </source>
</evidence>
<gene>
    <name evidence="4" type="ORF">GUITHDRAFT_145889</name>
</gene>
<reference evidence="4 6" key="1">
    <citation type="journal article" date="2012" name="Nature">
        <title>Algal genomes reveal evolutionary mosaicism and the fate of nucleomorphs.</title>
        <authorList>
            <consortium name="DOE Joint Genome Institute"/>
            <person name="Curtis B.A."/>
            <person name="Tanifuji G."/>
            <person name="Burki F."/>
            <person name="Gruber A."/>
            <person name="Irimia M."/>
            <person name="Maruyama S."/>
            <person name="Arias M.C."/>
            <person name="Ball S.G."/>
            <person name="Gile G.H."/>
            <person name="Hirakawa Y."/>
            <person name="Hopkins J.F."/>
            <person name="Kuo A."/>
            <person name="Rensing S.A."/>
            <person name="Schmutz J."/>
            <person name="Symeonidi A."/>
            <person name="Elias M."/>
            <person name="Eveleigh R.J."/>
            <person name="Herman E.K."/>
            <person name="Klute M.J."/>
            <person name="Nakayama T."/>
            <person name="Obornik M."/>
            <person name="Reyes-Prieto A."/>
            <person name="Armbrust E.V."/>
            <person name="Aves S.J."/>
            <person name="Beiko R.G."/>
            <person name="Coutinho P."/>
            <person name="Dacks J.B."/>
            <person name="Durnford D.G."/>
            <person name="Fast N.M."/>
            <person name="Green B.R."/>
            <person name="Grisdale C.J."/>
            <person name="Hempel F."/>
            <person name="Henrissat B."/>
            <person name="Hoppner M.P."/>
            <person name="Ishida K."/>
            <person name="Kim E."/>
            <person name="Koreny L."/>
            <person name="Kroth P.G."/>
            <person name="Liu Y."/>
            <person name="Malik S.B."/>
            <person name="Maier U.G."/>
            <person name="McRose D."/>
            <person name="Mock T."/>
            <person name="Neilson J.A."/>
            <person name="Onodera N.T."/>
            <person name="Poole A.M."/>
            <person name="Pritham E.J."/>
            <person name="Richards T.A."/>
            <person name="Rocap G."/>
            <person name="Roy S.W."/>
            <person name="Sarai C."/>
            <person name="Schaack S."/>
            <person name="Shirato S."/>
            <person name="Slamovits C.H."/>
            <person name="Spencer D.F."/>
            <person name="Suzuki S."/>
            <person name="Worden A.Z."/>
            <person name="Zauner S."/>
            <person name="Barry K."/>
            <person name="Bell C."/>
            <person name="Bharti A.K."/>
            <person name="Crow J.A."/>
            <person name="Grimwood J."/>
            <person name="Kramer R."/>
            <person name="Lindquist E."/>
            <person name="Lucas S."/>
            <person name="Salamov A."/>
            <person name="McFadden G.I."/>
            <person name="Lane C.E."/>
            <person name="Keeling P.J."/>
            <person name="Gray M.W."/>
            <person name="Grigoriev I.V."/>
            <person name="Archibald J.M."/>
        </authorList>
    </citation>
    <scope>NUCLEOTIDE SEQUENCE</scope>
    <source>
        <strain evidence="4 6">CCMP2712</strain>
    </source>
</reference>
<keyword evidence="2" id="KW-0732">Signal</keyword>
<keyword evidence="6" id="KW-1185">Reference proteome</keyword>
<dbReference type="STRING" id="905079.L1IK91"/>
<feature type="region of interest" description="Disordered" evidence="1">
    <location>
        <begin position="583"/>
        <end position="652"/>
    </location>
</feature>
<reference evidence="5" key="3">
    <citation type="submission" date="2016-03" db="UniProtKB">
        <authorList>
            <consortium name="EnsemblProtists"/>
        </authorList>
    </citation>
    <scope>IDENTIFICATION</scope>
</reference>
<dbReference type="EMBL" id="JH993076">
    <property type="protein sequence ID" value="EKX36324.1"/>
    <property type="molecule type" value="Genomic_DNA"/>
</dbReference>
<dbReference type="SMART" id="SM00028">
    <property type="entry name" value="TPR"/>
    <property type="match status" value="4"/>
</dbReference>
<dbReference type="InterPro" id="IPR036869">
    <property type="entry name" value="J_dom_sf"/>
</dbReference>
<feature type="compositionally biased region" description="Polar residues" evidence="1">
    <location>
        <begin position="522"/>
        <end position="532"/>
    </location>
</feature>
<dbReference type="OrthoDB" id="66964at2759"/>
<feature type="signal peptide" evidence="2">
    <location>
        <begin position="1"/>
        <end position="18"/>
    </location>
</feature>
<dbReference type="HOGENOM" id="CLU_374054_0_0_1"/>
<evidence type="ECO:0000256" key="1">
    <source>
        <dbReference type="SAM" id="MobiDB-lite"/>
    </source>
</evidence>
<dbReference type="EnsemblProtists" id="EKX36324">
    <property type="protein sequence ID" value="EKX36324"/>
    <property type="gene ID" value="GUITHDRAFT_145889"/>
</dbReference>
<dbReference type="Gene3D" id="1.10.287.110">
    <property type="entry name" value="DnaJ domain"/>
    <property type="match status" value="1"/>
</dbReference>
<dbReference type="PROSITE" id="PS50076">
    <property type="entry name" value="DNAJ_2"/>
    <property type="match status" value="1"/>
</dbReference>
<dbReference type="InterPro" id="IPR019734">
    <property type="entry name" value="TPR_rpt"/>
</dbReference>
<feature type="region of interest" description="Disordered" evidence="1">
    <location>
        <begin position="505"/>
        <end position="550"/>
    </location>
</feature>
<dbReference type="GeneID" id="17293015"/>
<dbReference type="RefSeq" id="XP_005823304.1">
    <property type="nucleotide sequence ID" value="XM_005823247.1"/>
</dbReference>
<feature type="domain" description="J" evidence="3">
    <location>
        <begin position="660"/>
        <end position="727"/>
    </location>
</feature>
<feature type="compositionally biased region" description="Basic and acidic residues" evidence="1">
    <location>
        <begin position="505"/>
        <end position="521"/>
    </location>
</feature>
<dbReference type="PaxDb" id="55529-EKX36324"/>
<protein>
    <recommendedName>
        <fullName evidence="3">J domain-containing protein</fullName>
    </recommendedName>
</protein>
<dbReference type="CDD" id="cd06257">
    <property type="entry name" value="DnaJ"/>
    <property type="match status" value="1"/>
</dbReference>
<reference evidence="6" key="2">
    <citation type="submission" date="2012-11" db="EMBL/GenBank/DDBJ databases">
        <authorList>
            <person name="Kuo A."/>
            <person name="Curtis B.A."/>
            <person name="Tanifuji G."/>
            <person name="Burki F."/>
            <person name="Gruber A."/>
            <person name="Irimia M."/>
            <person name="Maruyama S."/>
            <person name="Arias M.C."/>
            <person name="Ball S.G."/>
            <person name="Gile G.H."/>
            <person name="Hirakawa Y."/>
            <person name="Hopkins J.F."/>
            <person name="Rensing S.A."/>
            <person name="Schmutz J."/>
            <person name="Symeonidi A."/>
            <person name="Elias M."/>
            <person name="Eveleigh R.J."/>
            <person name="Herman E.K."/>
            <person name="Klute M.J."/>
            <person name="Nakayama T."/>
            <person name="Obornik M."/>
            <person name="Reyes-Prieto A."/>
            <person name="Armbrust E.V."/>
            <person name="Aves S.J."/>
            <person name="Beiko R.G."/>
            <person name="Coutinho P."/>
            <person name="Dacks J.B."/>
            <person name="Durnford D.G."/>
            <person name="Fast N.M."/>
            <person name="Green B.R."/>
            <person name="Grisdale C."/>
            <person name="Hempe F."/>
            <person name="Henrissat B."/>
            <person name="Hoppner M.P."/>
            <person name="Ishida K.-I."/>
            <person name="Kim E."/>
            <person name="Koreny L."/>
            <person name="Kroth P.G."/>
            <person name="Liu Y."/>
            <person name="Malik S.-B."/>
            <person name="Maier U.G."/>
            <person name="McRose D."/>
            <person name="Mock T."/>
            <person name="Neilson J.A."/>
            <person name="Onodera N.T."/>
            <person name="Poole A.M."/>
            <person name="Pritham E.J."/>
            <person name="Richards T.A."/>
            <person name="Rocap G."/>
            <person name="Roy S.W."/>
            <person name="Sarai C."/>
            <person name="Schaack S."/>
            <person name="Shirato S."/>
            <person name="Slamovits C.H."/>
            <person name="Spencer D.F."/>
            <person name="Suzuki S."/>
            <person name="Worden A.Z."/>
            <person name="Zauner S."/>
            <person name="Barry K."/>
            <person name="Bell C."/>
            <person name="Bharti A.K."/>
            <person name="Crow J.A."/>
            <person name="Grimwood J."/>
            <person name="Kramer R."/>
            <person name="Lindquist E."/>
            <person name="Lucas S."/>
            <person name="Salamov A."/>
            <person name="McFadden G.I."/>
            <person name="Lane C.E."/>
            <person name="Keeling P.J."/>
            <person name="Gray M.W."/>
            <person name="Grigoriev I.V."/>
            <person name="Archibald J.M."/>
        </authorList>
    </citation>
    <scope>NUCLEOTIDE SEQUENCE</scope>
    <source>
        <strain evidence="6">CCMP2712</strain>
    </source>
</reference>